<comment type="caution">
    <text evidence="1">The sequence shown here is derived from an EMBL/GenBank/DDBJ whole genome shotgun (WGS) entry which is preliminary data.</text>
</comment>
<dbReference type="Proteomes" id="UP001590950">
    <property type="component" value="Unassembled WGS sequence"/>
</dbReference>
<name>A0ABR4ADP5_9LECA</name>
<sequence length="118" mass="12760">MPSSFANQFALSLEVNRLVPISAIAEAAAKAVFKLARDLRNSGSDMVLEQDLAEVFGRCRITQEIERSFRTVVAKSIGTTPLSDQILLQKGPGPTATRALSPNENAYLSCLVQCSFLS</sequence>
<evidence type="ECO:0000313" key="2">
    <source>
        <dbReference type="Proteomes" id="UP001590950"/>
    </source>
</evidence>
<protein>
    <submittedName>
        <fullName evidence="1">Uncharacterized protein</fullName>
    </submittedName>
</protein>
<dbReference type="EMBL" id="JBEFKJ010000010">
    <property type="protein sequence ID" value="KAL2043942.1"/>
    <property type="molecule type" value="Genomic_DNA"/>
</dbReference>
<proteinExistence type="predicted"/>
<keyword evidence="2" id="KW-1185">Reference proteome</keyword>
<reference evidence="1 2" key="1">
    <citation type="submission" date="2024-09" db="EMBL/GenBank/DDBJ databases">
        <title>Rethinking Asexuality: The Enigmatic Case of Functional Sexual Genes in Lepraria (Stereocaulaceae).</title>
        <authorList>
            <person name="Doellman M."/>
            <person name="Sun Y."/>
            <person name="Barcenas-Pena A."/>
            <person name="Lumbsch H.T."/>
            <person name="Grewe F."/>
        </authorList>
    </citation>
    <scope>NUCLEOTIDE SEQUENCE [LARGE SCALE GENOMIC DNA]</scope>
    <source>
        <strain evidence="1 2">Mercado 3170</strain>
    </source>
</reference>
<gene>
    <name evidence="1" type="ORF">N7G274_003462</name>
</gene>
<accession>A0ABR4ADP5</accession>
<evidence type="ECO:0000313" key="1">
    <source>
        <dbReference type="EMBL" id="KAL2043942.1"/>
    </source>
</evidence>
<organism evidence="1 2">
    <name type="scientific">Stereocaulon virgatum</name>
    <dbReference type="NCBI Taxonomy" id="373712"/>
    <lineage>
        <taxon>Eukaryota</taxon>
        <taxon>Fungi</taxon>
        <taxon>Dikarya</taxon>
        <taxon>Ascomycota</taxon>
        <taxon>Pezizomycotina</taxon>
        <taxon>Lecanoromycetes</taxon>
        <taxon>OSLEUM clade</taxon>
        <taxon>Lecanoromycetidae</taxon>
        <taxon>Lecanorales</taxon>
        <taxon>Lecanorineae</taxon>
        <taxon>Stereocaulaceae</taxon>
        <taxon>Stereocaulon</taxon>
    </lineage>
</organism>